<evidence type="ECO:0000256" key="3">
    <source>
        <dbReference type="ARBA" id="ARBA00023163"/>
    </source>
</evidence>
<proteinExistence type="predicted"/>
<dbReference type="PROSITE" id="PS51077">
    <property type="entry name" value="HTH_ICLR"/>
    <property type="match status" value="1"/>
</dbReference>
<dbReference type="InterPro" id="IPR005471">
    <property type="entry name" value="Tscrpt_reg_IclR_N"/>
</dbReference>
<evidence type="ECO:0000259" key="5">
    <source>
        <dbReference type="PROSITE" id="PS51078"/>
    </source>
</evidence>
<dbReference type="SMART" id="SM00346">
    <property type="entry name" value="HTH_ICLR"/>
    <property type="match status" value="1"/>
</dbReference>
<dbReference type="Gene3D" id="3.30.450.40">
    <property type="match status" value="1"/>
</dbReference>
<dbReference type="Gene3D" id="1.10.10.10">
    <property type="entry name" value="Winged helix-like DNA-binding domain superfamily/Winged helix DNA-binding domain"/>
    <property type="match status" value="1"/>
</dbReference>
<sequence length="256" mass="27659">MAESPIHKATNLLRILVEASAPLSLSELVAKSGYNTSTTLRLMRMLAEDGFVAFAPAGKLYTAGAEFLRLAAISLNDNPFFLRLRPALAALARETGETVVFNLYDREAGLMIIVMSERSPQPLGYDIPLGRRDFLHTGASGKSILAFLPEQEIHDVIERHGLVAVTPDTVTDRDVLFEQLLEIRQNGIAISRGERVEGAVGSAAPVYGEDGRVAGSILVTVPAFRHTEESQKKVTAAVKKAADNLRAGGVRKEHSA</sequence>
<feature type="domain" description="IclR-ED" evidence="5">
    <location>
        <begin position="66"/>
        <end position="251"/>
    </location>
</feature>
<dbReference type="AlphaFoldDB" id="A0AAW9S372"/>
<comment type="caution">
    <text evidence="6">The sequence shown here is derived from an EMBL/GenBank/DDBJ whole genome shotgun (WGS) entry which is preliminary data.</text>
</comment>
<evidence type="ECO:0000313" key="6">
    <source>
        <dbReference type="EMBL" id="MEJ8574256.1"/>
    </source>
</evidence>
<reference evidence="6 7" key="1">
    <citation type="submission" date="2024-02" db="EMBL/GenBank/DDBJ databases">
        <title>Genome analysis and characterization of Microbaculum marinisediminis sp. nov., isolated from marine sediment.</title>
        <authorList>
            <person name="Du Z.-J."/>
            <person name="Ye Y.-Q."/>
            <person name="Zhang Z.-R."/>
            <person name="Yuan S.-M."/>
            <person name="Zhang X.-Y."/>
        </authorList>
    </citation>
    <scope>NUCLEOTIDE SEQUENCE [LARGE SCALE GENOMIC DNA]</scope>
    <source>
        <strain evidence="6 7">SDUM1044001</strain>
    </source>
</reference>
<dbReference type="InterPro" id="IPR029016">
    <property type="entry name" value="GAF-like_dom_sf"/>
</dbReference>
<feature type="domain" description="HTH iclR-type" evidence="4">
    <location>
        <begin position="3"/>
        <end position="65"/>
    </location>
</feature>
<dbReference type="GO" id="GO:0003677">
    <property type="term" value="F:DNA binding"/>
    <property type="evidence" value="ECO:0007669"/>
    <property type="project" value="UniProtKB-KW"/>
</dbReference>
<evidence type="ECO:0000256" key="2">
    <source>
        <dbReference type="ARBA" id="ARBA00023125"/>
    </source>
</evidence>
<dbReference type="RefSeq" id="WP_340331959.1">
    <property type="nucleotide sequence ID" value="NZ_JAZHOF010000011.1"/>
</dbReference>
<dbReference type="PANTHER" id="PTHR30136">
    <property type="entry name" value="HELIX-TURN-HELIX TRANSCRIPTIONAL REGULATOR, ICLR FAMILY"/>
    <property type="match status" value="1"/>
</dbReference>
<dbReference type="GO" id="GO:0003700">
    <property type="term" value="F:DNA-binding transcription factor activity"/>
    <property type="evidence" value="ECO:0007669"/>
    <property type="project" value="TreeGrafter"/>
</dbReference>
<keyword evidence="3" id="KW-0804">Transcription</keyword>
<organism evidence="6 7">
    <name type="scientific">Microbaculum marinum</name>
    <dbReference type="NCBI Taxonomy" id="1764581"/>
    <lineage>
        <taxon>Bacteria</taxon>
        <taxon>Pseudomonadati</taxon>
        <taxon>Pseudomonadota</taxon>
        <taxon>Alphaproteobacteria</taxon>
        <taxon>Hyphomicrobiales</taxon>
        <taxon>Tepidamorphaceae</taxon>
        <taxon>Microbaculum</taxon>
    </lineage>
</organism>
<keyword evidence="2" id="KW-0238">DNA-binding</keyword>
<protein>
    <submittedName>
        <fullName evidence="6">IclR family transcriptional regulator</fullName>
    </submittedName>
</protein>
<gene>
    <name evidence="6" type="ORF">V3328_22420</name>
</gene>
<dbReference type="Pfam" id="PF01614">
    <property type="entry name" value="IclR_C"/>
    <property type="match status" value="1"/>
</dbReference>
<dbReference type="Proteomes" id="UP001378188">
    <property type="component" value="Unassembled WGS sequence"/>
</dbReference>
<dbReference type="SUPFAM" id="SSF55781">
    <property type="entry name" value="GAF domain-like"/>
    <property type="match status" value="1"/>
</dbReference>
<name>A0AAW9S372_9HYPH</name>
<accession>A0AAW9S372</accession>
<keyword evidence="7" id="KW-1185">Reference proteome</keyword>
<dbReference type="InterPro" id="IPR014757">
    <property type="entry name" value="Tscrpt_reg_IclR_C"/>
</dbReference>
<dbReference type="EMBL" id="JAZHOF010000011">
    <property type="protein sequence ID" value="MEJ8574256.1"/>
    <property type="molecule type" value="Genomic_DNA"/>
</dbReference>
<dbReference type="GO" id="GO:0045892">
    <property type="term" value="P:negative regulation of DNA-templated transcription"/>
    <property type="evidence" value="ECO:0007669"/>
    <property type="project" value="TreeGrafter"/>
</dbReference>
<evidence type="ECO:0000313" key="7">
    <source>
        <dbReference type="Proteomes" id="UP001378188"/>
    </source>
</evidence>
<evidence type="ECO:0000256" key="1">
    <source>
        <dbReference type="ARBA" id="ARBA00023015"/>
    </source>
</evidence>
<dbReference type="SUPFAM" id="SSF46785">
    <property type="entry name" value="Winged helix' DNA-binding domain"/>
    <property type="match status" value="1"/>
</dbReference>
<dbReference type="InterPro" id="IPR050707">
    <property type="entry name" value="HTH_MetabolicPath_Reg"/>
</dbReference>
<dbReference type="PANTHER" id="PTHR30136:SF24">
    <property type="entry name" value="HTH-TYPE TRANSCRIPTIONAL REPRESSOR ALLR"/>
    <property type="match status" value="1"/>
</dbReference>
<dbReference type="PROSITE" id="PS51078">
    <property type="entry name" value="ICLR_ED"/>
    <property type="match status" value="1"/>
</dbReference>
<dbReference type="InterPro" id="IPR036390">
    <property type="entry name" value="WH_DNA-bd_sf"/>
</dbReference>
<dbReference type="InterPro" id="IPR036388">
    <property type="entry name" value="WH-like_DNA-bd_sf"/>
</dbReference>
<dbReference type="Pfam" id="PF09339">
    <property type="entry name" value="HTH_IclR"/>
    <property type="match status" value="1"/>
</dbReference>
<keyword evidence="1" id="KW-0805">Transcription regulation</keyword>
<evidence type="ECO:0000259" key="4">
    <source>
        <dbReference type="PROSITE" id="PS51077"/>
    </source>
</evidence>